<dbReference type="PROSITE" id="PS00600">
    <property type="entry name" value="AA_TRANSFER_CLASS_3"/>
    <property type="match status" value="1"/>
</dbReference>
<dbReference type="NCBIfam" id="NF000818">
    <property type="entry name" value="PRK00062.1"/>
    <property type="match status" value="1"/>
</dbReference>
<dbReference type="AlphaFoldDB" id="A0A3A4QYX4"/>
<dbReference type="Proteomes" id="UP000266426">
    <property type="component" value="Unassembled WGS sequence"/>
</dbReference>
<dbReference type="NCBIfam" id="TIGR00713">
    <property type="entry name" value="hemL"/>
    <property type="match status" value="1"/>
</dbReference>
<comment type="pathway">
    <text evidence="2">Porphyrin-containing compound metabolism; protoporphyrin-IX biosynthesis; 5-aminolevulinate from L-glutamyl-tRNA(Glu): step 2/2.</text>
</comment>
<dbReference type="CDD" id="cd00610">
    <property type="entry name" value="OAT_like"/>
    <property type="match status" value="1"/>
</dbReference>
<dbReference type="Gene3D" id="3.40.640.10">
    <property type="entry name" value="Type I PLP-dependent aspartate aminotransferase-like (Major domain)"/>
    <property type="match status" value="1"/>
</dbReference>
<comment type="catalytic activity">
    <reaction evidence="7">
        <text>(S)-4-amino-5-oxopentanoate = 5-aminolevulinate</text>
        <dbReference type="Rhea" id="RHEA:14265"/>
        <dbReference type="ChEBI" id="CHEBI:57501"/>
        <dbReference type="ChEBI" id="CHEBI:356416"/>
        <dbReference type="EC" id="5.4.3.8"/>
    </reaction>
</comment>
<dbReference type="EC" id="5.4.3.8" evidence="7"/>
<evidence type="ECO:0000256" key="4">
    <source>
        <dbReference type="ARBA" id="ARBA00022898"/>
    </source>
</evidence>
<comment type="subunit">
    <text evidence="7">Homodimer.</text>
</comment>
<dbReference type="GO" id="GO:0008483">
    <property type="term" value="F:transaminase activity"/>
    <property type="evidence" value="ECO:0007669"/>
    <property type="project" value="InterPro"/>
</dbReference>
<dbReference type="InterPro" id="IPR015424">
    <property type="entry name" value="PyrdxlP-dep_Trfase"/>
</dbReference>
<feature type="modified residue" description="N6-(pyridoxal phosphate)lysine" evidence="7">
    <location>
        <position position="265"/>
    </location>
</feature>
<dbReference type="PANTHER" id="PTHR43713:SF3">
    <property type="entry name" value="GLUTAMATE-1-SEMIALDEHYDE 2,1-AMINOMUTASE 1, CHLOROPLASTIC-RELATED"/>
    <property type="match status" value="1"/>
</dbReference>
<dbReference type="FunFam" id="3.40.640.10:FF:000021">
    <property type="entry name" value="Glutamate-1-semialdehyde 2,1-aminomutase"/>
    <property type="match status" value="1"/>
</dbReference>
<dbReference type="InterPro" id="IPR015422">
    <property type="entry name" value="PyrdxlP-dep_Trfase_small"/>
</dbReference>
<dbReference type="InterPro" id="IPR005814">
    <property type="entry name" value="Aminotrans_3"/>
</dbReference>
<keyword evidence="5 7" id="KW-0413">Isomerase</keyword>
<dbReference type="EMBL" id="QZJZ01000073">
    <property type="protein sequence ID" value="RJP57942.1"/>
    <property type="molecule type" value="Genomic_DNA"/>
</dbReference>
<comment type="cofactor">
    <cofactor evidence="1 7">
        <name>pyridoxal 5'-phosphate</name>
        <dbReference type="ChEBI" id="CHEBI:597326"/>
    </cofactor>
</comment>
<evidence type="ECO:0000256" key="3">
    <source>
        <dbReference type="ARBA" id="ARBA00008981"/>
    </source>
</evidence>
<organism evidence="8 9">
    <name type="scientific">Candidatus Auribacter fodinae</name>
    <dbReference type="NCBI Taxonomy" id="2093366"/>
    <lineage>
        <taxon>Bacteria</taxon>
        <taxon>Pseudomonadati</taxon>
        <taxon>Candidatus Auribacterota</taxon>
        <taxon>Candidatus Auribacteria</taxon>
        <taxon>Candidatus Auribacterales</taxon>
        <taxon>Candidatus Auribacteraceae</taxon>
        <taxon>Candidatus Auribacter</taxon>
    </lineage>
</organism>
<accession>A0A3A4QYX4</accession>
<dbReference type="Gene3D" id="3.90.1150.10">
    <property type="entry name" value="Aspartate Aminotransferase, domain 1"/>
    <property type="match status" value="1"/>
</dbReference>
<evidence type="ECO:0000256" key="6">
    <source>
        <dbReference type="ARBA" id="ARBA00023244"/>
    </source>
</evidence>
<comment type="subcellular location">
    <subcellularLocation>
        <location evidence="7">Cytoplasm</location>
    </subcellularLocation>
</comment>
<dbReference type="GO" id="GO:0005737">
    <property type="term" value="C:cytoplasm"/>
    <property type="evidence" value="ECO:0007669"/>
    <property type="project" value="UniProtKB-SubCell"/>
</dbReference>
<dbReference type="GO" id="GO:0042286">
    <property type="term" value="F:glutamate-1-semialdehyde 2,1-aminomutase activity"/>
    <property type="evidence" value="ECO:0007669"/>
    <property type="project" value="UniProtKB-UniRule"/>
</dbReference>
<dbReference type="PANTHER" id="PTHR43713">
    <property type="entry name" value="GLUTAMATE-1-SEMIALDEHYDE 2,1-AMINOMUTASE"/>
    <property type="match status" value="1"/>
</dbReference>
<evidence type="ECO:0000256" key="5">
    <source>
        <dbReference type="ARBA" id="ARBA00023235"/>
    </source>
</evidence>
<dbReference type="UniPathway" id="UPA00251">
    <property type="reaction ID" value="UER00317"/>
</dbReference>
<keyword evidence="4 7" id="KW-0663">Pyridoxal phosphate</keyword>
<dbReference type="InterPro" id="IPR015421">
    <property type="entry name" value="PyrdxlP-dep_Trfase_major"/>
</dbReference>
<evidence type="ECO:0000313" key="9">
    <source>
        <dbReference type="Proteomes" id="UP000266426"/>
    </source>
</evidence>
<evidence type="ECO:0000256" key="2">
    <source>
        <dbReference type="ARBA" id="ARBA00004819"/>
    </source>
</evidence>
<sequence>MDINKELYTEALKYIPGGVNSPVRSFQGVGGTPVFFKSGAGSHLFAEDDTEYIDYCQSWGALLFGHAYSPVVKAVKKAVEKGTSFGAATRNEVDLARMIVEAVPSVEQVRLTCSGTEAVMSAVRLARAYTGKNTIIKFAGSYHGHCDYMLVQAGSGAMTLGIPDCPGVPESFTQHTVIVPYNDADALNAAAEAYSGDLAAIILEPVAANCGVIVPDTSFLSAARTCADTHDALLIFDEVITGFRLAYGGAQEYFGVMPDLTCMGKIIGGGLPVGAFGGKEDIMSMIAPAGPVYQAGTLSGNPVAVSAGLAVLRCIQDTNPYTALAEKTALLRTAIQDAAWEYGIPIVVNSIASLFTLFFTDEPVERFCPDTMQNTLLFSRFFHTMLEEGIYLPPSGFEAQFVSMAHTDYDIERTVQAVKSAFSSLHGTAA</sequence>
<dbReference type="InterPro" id="IPR049704">
    <property type="entry name" value="Aminotrans_3_PPA_site"/>
</dbReference>
<dbReference type="Pfam" id="PF00202">
    <property type="entry name" value="Aminotran_3"/>
    <property type="match status" value="1"/>
</dbReference>
<dbReference type="GO" id="GO:0006782">
    <property type="term" value="P:protoporphyrinogen IX biosynthetic process"/>
    <property type="evidence" value="ECO:0007669"/>
    <property type="project" value="UniProtKB-UniRule"/>
</dbReference>
<dbReference type="InterPro" id="IPR004639">
    <property type="entry name" value="4pyrrol_synth_GluAld_NH2Trfase"/>
</dbReference>
<keyword evidence="7" id="KW-0963">Cytoplasm</keyword>
<keyword evidence="6 7" id="KW-0627">Porphyrin biosynthesis</keyword>
<evidence type="ECO:0000256" key="1">
    <source>
        <dbReference type="ARBA" id="ARBA00001933"/>
    </source>
</evidence>
<dbReference type="SUPFAM" id="SSF53383">
    <property type="entry name" value="PLP-dependent transferases"/>
    <property type="match status" value="1"/>
</dbReference>
<dbReference type="GO" id="GO:0030170">
    <property type="term" value="F:pyridoxal phosphate binding"/>
    <property type="evidence" value="ECO:0007669"/>
    <property type="project" value="InterPro"/>
</dbReference>
<comment type="caution">
    <text evidence="8">The sequence shown here is derived from an EMBL/GenBank/DDBJ whole genome shotgun (WGS) entry which is preliminary data.</text>
</comment>
<evidence type="ECO:0000256" key="7">
    <source>
        <dbReference type="HAMAP-Rule" id="MF_00375"/>
    </source>
</evidence>
<evidence type="ECO:0000313" key="8">
    <source>
        <dbReference type="EMBL" id="RJP57942.1"/>
    </source>
</evidence>
<dbReference type="HAMAP" id="MF_00375">
    <property type="entry name" value="HemL_aminotrans_3"/>
    <property type="match status" value="1"/>
</dbReference>
<name>A0A3A4QYX4_9BACT</name>
<proteinExistence type="inferred from homology"/>
<reference evidence="8 9" key="1">
    <citation type="journal article" date="2017" name="ISME J.">
        <title>Energy and carbon metabolisms in a deep terrestrial subsurface fluid microbial community.</title>
        <authorList>
            <person name="Momper L."/>
            <person name="Jungbluth S.P."/>
            <person name="Lee M.D."/>
            <person name="Amend J.P."/>
        </authorList>
    </citation>
    <scope>NUCLEOTIDE SEQUENCE [LARGE SCALE GENOMIC DNA]</scope>
    <source>
        <strain evidence="8">SURF_26</strain>
    </source>
</reference>
<protein>
    <recommendedName>
        <fullName evidence="7">Glutamate-1-semialdehyde 2,1-aminomutase</fullName>
        <shortName evidence="7">GSA</shortName>
        <ecNumber evidence="7">5.4.3.8</ecNumber>
    </recommendedName>
    <alternativeName>
        <fullName evidence="7">Glutamate-1-semialdehyde aminotransferase</fullName>
        <shortName evidence="7">GSA-AT</shortName>
    </alternativeName>
</protein>
<gene>
    <name evidence="7 8" type="primary">hemL</name>
    <name evidence="8" type="ORF">C4541_09390</name>
</gene>
<comment type="similarity">
    <text evidence="3 7">Belongs to the class-III pyridoxal-phosphate-dependent aminotransferase family. HemL subfamily.</text>
</comment>